<keyword evidence="4" id="KW-0378">Hydrolase</keyword>
<feature type="non-terminal residue" evidence="10">
    <location>
        <position position="1"/>
    </location>
</feature>
<sequence length="885" mass="98985">LQEAKREERDNANGSKRKDSNKGYNISRLSLLLASRVSHRGLIRSHIPLIVFERICIMVKFGRHVDFFVANELNSRSLYVVPYKEIQHKTCIDPKPEPPPPPSPSPLDAITPPTSPPSERNHHPWHNDECDSPQVIREHNHITLGATTGAELASAVRQLLIGHHRAASAQDHFKSEAPSHHRATLSSVSAQEREYRSDAAEDEKDSEADAHFFANRFQTEWRIALKRASVDFERAMKLFWGEVFDAITSNSSATEAEEEAVRGVMPDAALQIYVAKVSSREAQELLSFLKDIHATALINAEALRKLVKKFDKLHRGMKASYRLSGKLLPEVYSSNFTVALPSLEAGLTILRVLLGNEEDDGDEYTPDEDVRIRRLAMMDGDSKDMAALMNGGYFRNNKDVDAHLVKKRKEELIWLKTMVESIDPVYIPFLVAHRGFHSIHDRSDVRPLENSLMAYEAAWTNGLHLCECDIALTKDERIILAHDENFARLGMDPTSPLCNRTVRDLTFKELMNCPLKSGARPPLLFDVLRSAVAISDDAKMIVEIKAGNTEASSALARMFVRHPQLMEHVAVIMSFDAFIMHSMRKEMAAVYDHLYGYGQFNEEKKSSERNSADPTVGYFEKGDDKFSTRSSMALGSCLSTSPMLGPSSLMQKLSSSPMLHSNFLSHNRMPSHNRLPSMLGGHNRLDSRDHFGLGMGLSMTNLAAEADIPATSSSSFLPTIKTHARAASRGSLSLLMDQHSQLPEKTELPLGGPQTKKFPKLLLITVAHTPKTDYELHVDITDAEKMEKLDGWLRGGDGGTLDGVYMQFQKAMLEPEGSEAMRNLASRYDVGIWGANPVPDDWETFHRLVTECHVSYVNTGLPKHFRRKVRRSQSATNLAVALNAN</sequence>
<reference evidence="10 11" key="1">
    <citation type="journal article" date="2020" name="G3 (Bethesda)">
        <title>Improved Reference Genome for Cyclotella cryptica CCMP332, a Model for Cell Wall Morphogenesis, Salinity Adaptation, and Lipid Production in Diatoms (Bacillariophyta).</title>
        <authorList>
            <person name="Roberts W.R."/>
            <person name="Downey K.M."/>
            <person name="Ruck E.C."/>
            <person name="Traller J.C."/>
            <person name="Alverson A.J."/>
        </authorList>
    </citation>
    <scope>NUCLEOTIDE SEQUENCE [LARGE SCALE GENOMIC DNA]</scope>
    <source>
        <strain evidence="10 11">CCMP332</strain>
    </source>
</reference>
<evidence type="ECO:0000313" key="10">
    <source>
        <dbReference type="EMBL" id="KAL3801941.1"/>
    </source>
</evidence>
<dbReference type="Gene3D" id="3.20.20.190">
    <property type="entry name" value="Phosphatidylinositol (PI) phosphodiesterase"/>
    <property type="match status" value="1"/>
</dbReference>
<feature type="domain" description="GP-PDE" evidence="9">
    <location>
        <begin position="428"/>
        <end position="715"/>
    </location>
</feature>
<gene>
    <name evidence="10" type="ORF">HJC23_010285</name>
</gene>
<keyword evidence="6" id="KW-0443">Lipid metabolism</keyword>
<dbReference type="InterPro" id="IPR052271">
    <property type="entry name" value="GDPD-Related"/>
</dbReference>
<dbReference type="SUPFAM" id="SSF51695">
    <property type="entry name" value="PLC-like phosphodiesterases"/>
    <property type="match status" value="1"/>
</dbReference>
<keyword evidence="3" id="KW-0812">Transmembrane</keyword>
<keyword evidence="7" id="KW-0472">Membrane</keyword>
<evidence type="ECO:0000256" key="5">
    <source>
        <dbReference type="ARBA" id="ARBA00022989"/>
    </source>
</evidence>
<dbReference type="GO" id="GO:0008081">
    <property type="term" value="F:phosphoric diester hydrolase activity"/>
    <property type="evidence" value="ECO:0007669"/>
    <property type="project" value="UniProtKB-ARBA"/>
</dbReference>
<organism evidence="10 11">
    <name type="scientific">Cyclotella cryptica</name>
    <dbReference type="NCBI Taxonomy" id="29204"/>
    <lineage>
        <taxon>Eukaryota</taxon>
        <taxon>Sar</taxon>
        <taxon>Stramenopiles</taxon>
        <taxon>Ochrophyta</taxon>
        <taxon>Bacillariophyta</taxon>
        <taxon>Coscinodiscophyceae</taxon>
        <taxon>Thalassiosirophycidae</taxon>
        <taxon>Stephanodiscales</taxon>
        <taxon>Stephanodiscaceae</taxon>
        <taxon>Cyclotella</taxon>
    </lineage>
</organism>
<evidence type="ECO:0000256" key="1">
    <source>
        <dbReference type="ARBA" id="ARBA00004370"/>
    </source>
</evidence>
<dbReference type="PANTHER" id="PTHR42758:SF2">
    <property type="entry name" value="PHOSPHATIDYLGLYCEROL PHOSPHOLIPASE C"/>
    <property type="match status" value="1"/>
</dbReference>
<dbReference type="GO" id="GO:0016020">
    <property type="term" value="C:membrane"/>
    <property type="evidence" value="ECO:0007669"/>
    <property type="project" value="UniProtKB-SubCell"/>
</dbReference>
<feature type="region of interest" description="Disordered" evidence="8">
    <location>
        <begin position="91"/>
        <end position="131"/>
    </location>
</feature>
<evidence type="ECO:0000256" key="3">
    <source>
        <dbReference type="ARBA" id="ARBA00022692"/>
    </source>
</evidence>
<evidence type="ECO:0000256" key="4">
    <source>
        <dbReference type="ARBA" id="ARBA00022801"/>
    </source>
</evidence>
<protein>
    <recommendedName>
        <fullName evidence="9">GP-PDE domain-containing protein</fullName>
    </recommendedName>
</protein>
<evidence type="ECO:0000256" key="2">
    <source>
        <dbReference type="ARBA" id="ARBA00007277"/>
    </source>
</evidence>
<proteinExistence type="inferred from homology"/>
<dbReference type="EMBL" id="JABMIG020000023">
    <property type="protein sequence ID" value="KAL3801941.1"/>
    <property type="molecule type" value="Genomic_DNA"/>
</dbReference>
<dbReference type="InterPro" id="IPR017946">
    <property type="entry name" value="PLC-like_Pdiesterase_TIM-brl"/>
</dbReference>
<dbReference type="PANTHER" id="PTHR42758">
    <property type="entry name" value="PHOSPHATIDYLGLYCEROL PHOSPHOLIPASE C"/>
    <property type="match status" value="1"/>
</dbReference>
<feature type="region of interest" description="Disordered" evidence="8">
    <location>
        <begin position="170"/>
        <end position="207"/>
    </location>
</feature>
<evidence type="ECO:0000256" key="8">
    <source>
        <dbReference type="SAM" id="MobiDB-lite"/>
    </source>
</evidence>
<keyword evidence="11" id="KW-1185">Reference proteome</keyword>
<dbReference type="AlphaFoldDB" id="A0ABD3QSA1"/>
<evidence type="ECO:0000313" key="11">
    <source>
        <dbReference type="Proteomes" id="UP001516023"/>
    </source>
</evidence>
<accession>A0ABD3QSA1</accession>
<dbReference type="Proteomes" id="UP001516023">
    <property type="component" value="Unassembled WGS sequence"/>
</dbReference>
<name>A0ABD3QSA1_9STRA</name>
<feature type="compositionally biased region" description="Basic and acidic residues" evidence="8">
    <location>
        <begin position="119"/>
        <end position="129"/>
    </location>
</feature>
<keyword evidence="5" id="KW-1133">Transmembrane helix</keyword>
<comment type="similarity">
    <text evidence="2">Belongs to the glycerophosphoryl diester phosphodiesterase family.</text>
</comment>
<dbReference type="PROSITE" id="PS51704">
    <property type="entry name" value="GP_PDE"/>
    <property type="match status" value="1"/>
</dbReference>
<comment type="caution">
    <text evidence="10">The sequence shown here is derived from an EMBL/GenBank/DDBJ whole genome shotgun (WGS) entry which is preliminary data.</text>
</comment>
<dbReference type="Pfam" id="PF03009">
    <property type="entry name" value="GDPD"/>
    <property type="match status" value="1"/>
</dbReference>
<dbReference type="GO" id="GO:0005737">
    <property type="term" value="C:cytoplasm"/>
    <property type="evidence" value="ECO:0007669"/>
    <property type="project" value="UniProtKB-ARBA"/>
</dbReference>
<comment type="subcellular location">
    <subcellularLocation>
        <location evidence="1">Membrane</location>
    </subcellularLocation>
</comment>
<evidence type="ECO:0000256" key="7">
    <source>
        <dbReference type="ARBA" id="ARBA00023136"/>
    </source>
</evidence>
<feature type="region of interest" description="Disordered" evidence="8">
    <location>
        <begin position="1"/>
        <end position="21"/>
    </location>
</feature>
<dbReference type="InterPro" id="IPR030395">
    <property type="entry name" value="GP_PDE_dom"/>
</dbReference>
<dbReference type="GO" id="GO:0006629">
    <property type="term" value="P:lipid metabolic process"/>
    <property type="evidence" value="ECO:0007669"/>
    <property type="project" value="UniProtKB-KW"/>
</dbReference>
<evidence type="ECO:0000259" key="9">
    <source>
        <dbReference type="PROSITE" id="PS51704"/>
    </source>
</evidence>
<evidence type="ECO:0000256" key="6">
    <source>
        <dbReference type="ARBA" id="ARBA00023098"/>
    </source>
</evidence>